<dbReference type="PANTHER" id="PTHR43537">
    <property type="entry name" value="TRANSCRIPTIONAL REGULATOR, GNTR FAMILY"/>
    <property type="match status" value="1"/>
</dbReference>
<geneLocation type="plasmid" evidence="6 7">
    <name>pBB2</name>
</geneLocation>
<keyword evidence="1" id="KW-0805">Transcription regulation</keyword>
<keyword evidence="3" id="KW-0804">Transcription</keyword>
<evidence type="ECO:0000256" key="3">
    <source>
        <dbReference type="ARBA" id="ARBA00023163"/>
    </source>
</evidence>
<dbReference type="InterPro" id="IPR000524">
    <property type="entry name" value="Tscrpt_reg_HTH_GntR"/>
</dbReference>
<evidence type="ECO:0000256" key="4">
    <source>
        <dbReference type="SAM" id="MobiDB-lite"/>
    </source>
</evidence>
<dbReference type="InterPro" id="IPR036390">
    <property type="entry name" value="WH_DNA-bd_sf"/>
</dbReference>
<keyword evidence="2" id="KW-0238">DNA-binding</keyword>
<evidence type="ECO:0000256" key="2">
    <source>
        <dbReference type="ARBA" id="ARBA00023125"/>
    </source>
</evidence>
<dbReference type="PROSITE" id="PS50949">
    <property type="entry name" value="HTH_GNTR"/>
    <property type="match status" value="1"/>
</dbReference>
<accession>F8GY12</accession>
<dbReference type="GeneID" id="34307771"/>
<name>F8GY12_CUPNN</name>
<feature type="region of interest" description="Disordered" evidence="4">
    <location>
        <begin position="1"/>
        <end position="24"/>
    </location>
</feature>
<dbReference type="KEGG" id="cnc:CNE_BB2p03410"/>
<dbReference type="RefSeq" id="WP_013954419.1">
    <property type="nucleotide sequence ID" value="NC_015724.1"/>
</dbReference>
<organism evidence="6 7">
    <name type="scientific">Cupriavidus necator (strain ATCC 43291 / DSM 13513 / CCUG 52238 / LMG 8453 / N-1)</name>
    <name type="common">Ralstonia eutropha</name>
    <dbReference type="NCBI Taxonomy" id="1042878"/>
    <lineage>
        <taxon>Bacteria</taxon>
        <taxon>Pseudomonadati</taxon>
        <taxon>Pseudomonadota</taxon>
        <taxon>Betaproteobacteria</taxon>
        <taxon>Burkholderiales</taxon>
        <taxon>Burkholderiaceae</taxon>
        <taxon>Cupriavidus</taxon>
    </lineage>
</organism>
<dbReference type="InterPro" id="IPR036388">
    <property type="entry name" value="WH-like_DNA-bd_sf"/>
</dbReference>
<dbReference type="PANTHER" id="PTHR43537:SF45">
    <property type="entry name" value="GNTR FAMILY REGULATORY PROTEIN"/>
    <property type="match status" value="1"/>
</dbReference>
<dbReference type="Proteomes" id="UP000006798">
    <property type="component" value="Plasmid pBB2"/>
</dbReference>
<proteinExistence type="predicted"/>
<protein>
    <submittedName>
        <fullName evidence="6">Transcriptional regulator GntR family</fullName>
    </submittedName>
</protein>
<dbReference type="AlphaFoldDB" id="F8GY12"/>
<dbReference type="HOGENOM" id="CLU_017584_5_2_4"/>
<dbReference type="SUPFAM" id="SSF48008">
    <property type="entry name" value="GntR ligand-binding domain-like"/>
    <property type="match status" value="1"/>
</dbReference>
<dbReference type="Pfam" id="PF00392">
    <property type="entry name" value="GntR"/>
    <property type="match status" value="1"/>
</dbReference>
<reference evidence="6 7" key="1">
    <citation type="journal article" date="2011" name="J. Bacteriol.">
        <title>Complete genome sequence of the type strain Cupriavidus necator N-1.</title>
        <authorList>
            <person name="Poehlein A."/>
            <person name="Kusian B."/>
            <person name="Friedrich B."/>
            <person name="Daniel R."/>
            <person name="Bowien B."/>
        </authorList>
    </citation>
    <scope>NUCLEOTIDE SEQUENCE [LARGE SCALE GENOMIC DNA]</scope>
    <source>
        <strain evidence="7">ATCC 43291 / DSM 13513 / CCUG 52238 / LMG 8453 / N-1</strain>
        <plasmid evidence="6 7">pBB2</plasmid>
    </source>
</reference>
<dbReference type="GO" id="GO:0003677">
    <property type="term" value="F:DNA binding"/>
    <property type="evidence" value="ECO:0007669"/>
    <property type="project" value="UniProtKB-KW"/>
</dbReference>
<dbReference type="SMART" id="SM00345">
    <property type="entry name" value="HTH_GNTR"/>
    <property type="match status" value="1"/>
</dbReference>
<dbReference type="Gene3D" id="1.20.120.530">
    <property type="entry name" value="GntR ligand-binding domain-like"/>
    <property type="match status" value="1"/>
</dbReference>
<dbReference type="EMBL" id="CP002880">
    <property type="protein sequence ID" value="AEI83136.1"/>
    <property type="molecule type" value="Genomic_DNA"/>
</dbReference>
<evidence type="ECO:0000259" key="5">
    <source>
        <dbReference type="PROSITE" id="PS50949"/>
    </source>
</evidence>
<evidence type="ECO:0000256" key="1">
    <source>
        <dbReference type="ARBA" id="ARBA00023015"/>
    </source>
</evidence>
<evidence type="ECO:0000313" key="7">
    <source>
        <dbReference type="Proteomes" id="UP000006798"/>
    </source>
</evidence>
<dbReference type="GO" id="GO:0003700">
    <property type="term" value="F:DNA-binding transcription factor activity"/>
    <property type="evidence" value="ECO:0007669"/>
    <property type="project" value="InterPro"/>
</dbReference>
<keyword evidence="6" id="KW-0614">Plasmid</keyword>
<gene>
    <name evidence="6" type="ordered locus">CNE_BB2p03410</name>
</gene>
<sequence>MEISVATSNLEEKPSPKPEARKRTSLSSAAIYERVKNMAATFELRPGERINEIDLSKQLDVSRTPLREVLNQLMVEGFLERTTNKGFVSRPLDVKQIFDLYEYRLSLETAIGRLACQRATDDEIVQLERSVQEDAAVPEDSDSNQLLALDEAFHMRLAHLTRNDEFVRALSNVNARIHYVRWIDMRNGRRPYTQAEHMQIVQALKARDEVALVKLLEGHIARRKEQITEVIKLGFSEIYTRQRG</sequence>
<feature type="compositionally biased region" description="Basic and acidic residues" evidence="4">
    <location>
        <begin position="10"/>
        <end position="22"/>
    </location>
</feature>
<dbReference type="InterPro" id="IPR008920">
    <property type="entry name" value="TF_FadR/GntR_C"/>
</dbReference>
<dbReference type="InterPro" id="IPR011711">
    <property type="entry name" value="GntR_C"/>
</dbReference>
<dbReference type="Pfam" id="PF07729">
    <property type="entry name" value="FCD"/>
    <property type="match status" value="1"/>
</dbReference>
<dbReference type="SUPFAM" id="SSF46785">
    <property type="entry name" value="Winged helix' DNA-binding domain"/>
    <property type="match status" value="1"/>
</dbReference>
<feature type="domain" description="HTH gntR-type" evidence="5">
    <location>
        <begin position="25"/>
        <end position="92"/>
    </location>
</feature>
<dbReference type="Gene3D" id="1.10.10.10">
    <property type="entry name" value="Winged helix-like DNA-binding domain superfamily/Winged helix DNA-binding domain"/>
    <property type="match status" value="1"/>
</dbReference>
<dbReference type="SMART" id="SM00895">
    <property type="entry name" value="FCD"/>
    <property type="match status" value="1"/>
</dbReference>
<evidence type="ECO:0000313" key="6">
    <source>
        <dbReference type="EMBL" id="AEI83136.1"/>
    </source>
</evidence>